<dbReference type="Proteomes" id="UP000735302">
    <property type="component" value="Unassembled WGS sequence"/>
</dbReference>
<dbReference type="EMBL" id="BLXT01000184">
    <property type="protein sequence ID" value="GFN74948.1"/>
    <property type="molecule type" value="Genomic_DNA"/>
</dbReference>
<accession>A0AAV3XYY2</accession>
<comment type="caution">
    <text evidence="1">The sequence shown here is derived from an EMBL/GenBank/DDBJ whole genome shotgun (WGS) entry which is preliminary data.</text>
</comment>
<name>A0AAV3XYY2_9GAST</name>
<proteinExistence type="predicted"/>
<protein>
    <submittedName>
        <fullName evidence="1">Uncharacterized protein</fullName>
    </submittedName>
</protein>
<keyword evidence="2" id="KW-1185">Reference proteome</keyword>
<sequence length="92" mass="9991">MTTTSLTPTTLNILLTKCNSHSSRLSNRYILLHSSPRPPSIGSYHKTADQISTPSLTRHDTVTGSTPGFLHPFATGYDRYGFLAGERITGLG</sequence>
<dbReference type="AlphaFoldDB" id="A0AAV3XYY2"/>
<evidence type="ECO:0000313" key="1">
    <source>
        <dbReference type="EMBL" id="GFN74948.1"/>
    </source>
</evidence>
<gene>
    <name evidence="1" type="ORF">PoB_000145400</name>
</gene>
<reference evidence="1 2" key="1">
    <citation type="journal article" date="2021" name="Elife">
        <title>Chloroplast acquisition without the gene transfer in kleptoplastic sea slugs, Plakobranchus ocellatus.</title>
        <authorList>
            <person name="Maeda T."/>
            <person name="Takahashi S."/>
            <person name="Yoshida T."/>
            <person name="Shimamura S."/>
            <person name="Takaki Y."/>
            <person name="Nagai Y."/>
            <person name="Toyoda A."/>
            <person name="Suzuki Y."/>
            <person name="Arimoto A."/>
            <person name="Ishii H."/>
            <person name="Satoh N."/>
            <person name="Nishiyama T."/>
            <person name="Hasebe M."/>
            <person name="Maruyama T."/>
            <person name="Minagawa J."/>
            <person name="Obokata J."/>
            <person name="Shigenobu S."/>
        </authorList>
    </citation>
    <scope>NUCLEOTIDE SEQUENCE [LARGE SCALE GENOMIC DNA]</scope>
</reference>
<evidence type="ECO:0000313" key="2">
    <source>
        <dbReference type="Proteomes" id="UP000735302"/>
    </source>
</evidence>
<organism evidence="1 2">
    <name type="scientific">Plakobranchus ocellatus</name>
    <dbReference type="NCBI Taxonomy" id="259542"/>
    <lineage>
        <taxon>Eukaryota</taxon>
        <taxon>Metazoa</taxon>
        <taxon>Spiralia</taxon>
        <taxon>Lophotrochozoa</taxon>
        <taxon>Mollusca</taxon>
        <taxon>Gastropoda</taxon>
        <taxon>Heterobranchia</taxon>
        <taxon>Euthyneura</taxon>
        <taxon>Panpulmonata</taxon>
        <taxon>Sacoglossa</taxon>
        <taxon>Placobranchoidea</taxon>
        <taxon>Plakobranchidae</taxon>
        <taxon>Plakobranchus</taxon>
    </lineage>
</organism>